<feature type="domain" description="Agenet" evidence="2">
    <location>
        <begin position="101"/>
        <end position="155"/>
    </location>
</feature>
<dbReference type="PANTHER" id="PTHR31917:SF153">
    <property type="entry name" value="DUF724 DOMAIN-CONTAINING PROTEIN 3-RELATED"/>
    <property type="match status" value="1"/>
</dbReference>
<dbReference type="AlphaFoldDB" id="A0AAV8UC08"/>
<feature type="domain" description="Agenet" evidence="2">
    <location>
        <begin position="167"/>
        <end position="235"/>
    </location>
</feature>
<protein>
    <recommendedName>
        <fullName evidence="2">Agenet domain-containing protein</fullName>
    </recommendedName>
</protein>
<dbReference type="SMART" id="SM00743">
    <property type="entry name" value="Agenet"/>
    <property type="match status" value="4"/>
</dbReference>
<dbReference type="Pfam" id="PF05641">
    <property type="entry name" value="Agenet"/>
    <property type="match status" value="2"/>
</dbReference>
<evidence type="ECO:0000313" key="3">
    <source>
        <dbReference type="EMBL" id="KAJ8898996.1"/>
    </source>
</evidence>
<proteinExistence type="predicted"/>
<dbReference type="Proteomes" id="UP001159364">
    <property type="component" value="Linkage Group LG08"/>
</dbReference>
<dbReference type="InterPro" id="IPR014002">
    <property type="entry name" value="Agenet_dom_plant"/>
</dbReference>
<name>A0AAV8UC08_9ROSI</name>
<dbReference type="EMBL" id="JAIWQS010000008">
    <property type="protein sequence ID" value="KAJ8898996.1"/>
    <property type="molecule type" value="Genomic_DNA"/>
</dbReference>
<feature type="region of interest" description="Disordered" evidence="1">
    <location>
        <begin position="75"/>
        <end position="98"/>
    </location>
</feature>
<gene>
    <name evidence="3" type="ORF">K2173_008819</name>
</gene>
<evidence type="ECO:0000259" key="2">
    <source>
        <dbReference type="SMART" id="SM00743"/>
    </source>
</evidence>
<organism evidence="3 4">
    <name type="scientific">Erythroxylum novogranatense</name>
    <dbReference type="NCBI Taxonomy" id="1862640"/>
    <lineage>
        <taxon>Eukaryota</taxon>
        <taxon>Viridiplantae</taxon>
        <taxon>Streptophyta</taxon>
        <taxon>Embryophyta</taxon>
        <taxon>Tracheophyta</taxon>
        <taxon>Spermatophyta</taxon>
        <taxon>Magnoliopsida</taxon>
        <taxon>eudicotyledons</taxon>
        <taxon>Gunneridae</taxon>
        <taxon>Pentapetalae</taxon>
        <taxon>rosids</taxon>
        <taxon>fabids</taxon>
        <taxon>Malpighiales</taxon>
        <taxon>Erythroxylaceae</taxon>
        <taxon>Erythroxylum</taxon>
    </lineage>
</organism>
<accession>A0AAV8UC08</accession>
<dbReference type="CDD" id="cd20406">
    <property type="entry name" value="Tudor_Agenet_AtDUF_rpt2_4"/>
    <property type="match status" value="2"/>
</dbReference>
<keyword evidence="4" id="KW-1185">Reference proteome</keyword>
<evidence type="ECO:0000256" key="1">
    <source>
        <dbReference type="SAM" id="MobiDB-lite"/>
    </source>
</evidence>
<evidence type="ECO:0000313" key="4">
    <source>
        <dbReference type="Proteomes" id="UP001159364"/>
    </source>
</evidence>
<comment type="caution">
    <text evidence="3">The sequence shown here is derived from an EMBL/GenBank/DDBJ whole genome shotgun (WGS) entry which is preliminary data.</text>
</comment>
<sequence length="327" mass="37531">MVVMTLDTDENARNSREETPLFNRGSEVEVRSDEDGFGGAWFPATIVEFTPPKSSSKKRRKGFVVQYKSLVTDDESRPLTENVDPNLVRPSPPQETENGVQVFEENEAVDAWYRDGWWNGIVCKVLEASRYRLYFDKPPDVIDFDGKDLRFTWIGLMANGFDREAGSIFSSGTAVEVNLAKENAWDAWYPALIIKEYENCTFLVKYPDSMSSDESGMDRVIFDSLHIRPAPPYHADRNYELLEKVDVQFGHGWRTGTITKVLTGRRYNVYLRQGNEDTELNHTEIRPHLEWVDGEWISKTKEAMNIPNSEILSVDQKVLTIWGCHTT</sequence>
<reference evidence="3 4" key="1">
    <citation type="submission" date="2021-09" db="EMBL/GenBank/DDBJ databases">
        <title>Genomic insights and catalytic innovation underlie evolution of tropane alkaloids biosynthesis.</title>
        <authorList>
            <person name="Wang Y.-J."/>
            <person name="Tian T."/>
            <person name="Huang J.-P."/>
            <person name="Huang S.-X."/>
        </authorList>
    </citation>
    <scope>NUCLEOTIDE SEQUENCE [LARGE SCALE GENOMIC DNA]</scope>
    <source>
        <strain evidence="3">KIB-2018</strain>
        <tissue evidence="3">Leaf</tissue>
    </source>
</reference>
<feature type="domain" description="Agenet" evidence="2">
    <location>
        <begin position="20"/>
        <end position="96"/>
    </location>
</feature>
<feature type="domain" description="Agenet" evidence="2">
    <location>
        <begin position="237"/>
        <end position="293"/>
    </location>
</feature>
<dbReference type="CDD" id="cd20405">
    <property type="entry name" value="Tudor_Agenet_AtDUF_rpt1_3"/>
    <property type="match status" value="1"/>
</dbReference>
<dbReference type="InterPro" id="IPR008395">
    <property type="entry name" value="Agenet-like_dom"/>
</dbReference>
<dbReference type="PANTHER" id="PTHR31917">
    <property type="entry name" value="AGENET DOMAIN-CONTAINING PROTEIN-RELATED"/>
    <property type="match status" value="1"/>
</dbReference>